<evidence type="ECO:0000256" key="1">
    <source>
        <dbReference type="SAM" id="MobiDB-lite"/>
    </source>
</evidence>
<feature type="compositionally biased region" description="Basic and acidic residues" evidence="1">
    <location>
        <begin position="8"/>
        <end position="27"/>
    </location>
</feature>
<gene>
    <name evidence="2" type="ORF">SAMN04488085_105215</name>
</gene>
<keyword evidence="3" id="KW-1185">Reference proteome</keyword>
<accession>A0A1I4E603</accession>
<dbReference type="Proteomes" id="UP000199152">
    <property type="component" value="Unassembled WGS sequence"/>
</dbReference>
<evidence type="ECO:0000313" key="3">
    <source>
        <dbReference type="Proteomes" id="UP000199152"/>
    </source>
</evidence>
<feature type="region of interest" description="Disordered" evidence="1">
    <location>
        <begin position="1"/>
        <end position="67"/>
    </location>
</feature>
<organism evidence="2 3">
    <name type="scientific">Geodermatophilus ruber</name>
    <dbReference type="NCBI Taxonomy" id="504800"/>
    <lineage>
        <taxon>Bacteria</taxon>
        <taxon>Bacillati</taxon>
        <taxon>Actinomycetota</taxon>
        <taxon>Actinomycetes</taxon>
        <taxon>Geodermatophilales</taxon>
        <taxon>Geodermatophilaceae</taxon>
        <taxon>Geodermatophilus</taxon>
    </lineage>
</organism>
<protein>
    <submittedName>
        <fullName evidence="2">MT0933-like antitoxin protein</fullName>
    </submittedName>
</protein>
<evidence type="ECO:0000313" key="2">
    <source>
        <dbReference type="EMBL" id="SFL00380.1"/>
    </source>
</evidence>
<dbReference type="RefSeq" id="WP_091324001.1">
    <property type="nucleotide sequence ID" value="NZ_FOSW01000005.1"/>
</dbReference>
<dbReference type="InParanoid" id="A0A1I4E603"/>
<sequence>MDLGGLADKAKQALDSEQGEQRSDQALDKAAQFADEKTGGTHGQHIDKGRDLADERVGRQEDGPSGS</sequence>
<dbReference type="AlphaFoldDB" id="A0A1I4E603"/>
<feature type="compositionally biased region" description="Basic and acidic residues" evidence="1">
    <location>
        <begin position="34"/>
        <end position="67"/>
    </location>
</feature>
<dbReference type="OrthoDB" id="3267972at2"/>
<dbReference type="InterPro" id="IPR028037">
    <property type="entry name" value="Antitoxin_Rv0909/MT0933"/>
</dbReference>
<reference evidence="3" key="1">
    <citation type="submission" date="2016-10" db="EMBL/GenBank/DDBJ databases">
        <authorList>
            <person name="Varghese N."/>
            <person name="Submissions S."/>
        </authorList>
    </citation>
    <scope>NUCLEOTIDE SEQUENCE [LARGE SCALE GENOMIC DNA]</scope>
    <source>
        <strain evidence="3">DSM 45317</strain>
    </source>
</reference>
<dbReference type="Pfam" id="PF14013">
    <property type="entry name" value="MT0933_antitox"/>
    <property type="match status" value="1"/>
</dbReference>
<dbReference type="STRING" id="504800.SAMN04488085_105215"/>
<name>A0A1I4E603_9ACTN</name>
<dbReference type="EMBL" id="FOSW01000005">
    <property type="protein sequence ID" value="SFL00380.1"/>
    <property type="molecule type" value="Genomic_DNA"/>
</dbReference>
<proteinExistence type="predicted"/>